<dbReference type="SUPFAM" id="SSF109604">
    <property type="entry name" value="HD-domain/PDEase-like"/>
    <property type="match status" value="1"/>
</dbReference>
<dbReference type="OrthoDB" id="9793035at2"/>
<dbReference type="CDD" id="cd24053">
    <property type="entry name" value="ASKHA_NBD_EcPPX-GppA-like"/>
    <property type="match status" value="1"/>
</dbReference>
<dbReference type="GO" id="GO:0005886">
    <property type="term" value="C:plasma membrane"/>
    <property type="evidence" value="ECO:0007669"/>
    <property type="project" value="UniProtKB-SubCell"/>
</dbReference>
<accession>S6AXJ6</accession>
<comment type="catalytic activity">
    <reaction evidence="10">
        <text>[phosphate](n) + H2O = [phosphate](n-1) + phosphate + H(+)</text>
        <dbReference type="Rhea" id="RHEA:21528"/>
        <dbReference type="Rhea" id="RHEA-COMP:9859"/>
        <dbReference type="Rhea" id="RHEA-COMP:14279"/>
        <dbReference type="ChEBI" id="CHEBI:15377"/>
        <dbReference type="ChEBI" id="CHEBI:15378"/>
        <dbReference type="ChEBI" id="CHEBI:16838"/>
        <dbReference type="ChEBI" id="CHEBI:43474"/>
        <dbReference type="EC" id="3.6.1.11"/>
    </reaction>
</comment>
<dbReference type="InterPro" id="IPR050273">
    <property type="entry name" value="GppA/Ppx_hydrolase"/>
</dbReference>
<dbReference type="SUPFAM" id="SSF53067">
    <property type="entry name" value="Actin-like ATPase domain"/>
    <property type="match status" value="2"/>
</dbReference>
<protein>
    <recommendedName>
        <fullName evidence="6">Exopolyphosphatase</fullName>
        <ecNumber evidence="5">3.6.1.11</ecNumber>
    </recommendedName>
</protein>
<evidence type="ECO:0000256" key="7">
    <source>
        <dbReference type="ARBA" id="ARBA00022475"/>
    </source>
</evidence>
<keyword evidence="8" id="KW-0378">Hydrolase</keyword>
<dbReference type="AlphaFoldDB" id="S6AXJ6"/>
<evidence type="ECO:0000256" key="6">
    <source>
        <dbReference type="ARBA" id="ARBA00020416"/>
    </source>
</evidence>
<gene>
    <name evidence="13" type="primary">ppx</name>
    <name evidence="13" type="ORF">PCA10_54560</name>
</gene>
<dbReference type="InterPro" id="IPR048950">
    <property type="entry name" value="Ppx_GppA_C"/>
</dbReference>
<evidence type="ECO:0000256" key="3">
    <source>
        <dbReference type="ARBA" id="ARBA00007125"/>
    </source>
</evidence>
<dbReference type="RefSeq" id="WP_016495312.1">
    <property type="nucleotide sequence ID" value="NC_021499.1"/>
</dbReference>
<evidence type="ECO:0000256" key="1">
    <source>
        <dbReference type="ARBA" id="ARBA00001946"/>
    </source>
</evidence>
<dbReference type="PATRIC" id="fig|1245471.3.peg.5535"/>
<dbReference type="PANTHER" id="PTHR30005">
    <property type="entry name" value="EXOPOLYPHOSPHATASE"/>
    <property type="match status" value="1"/>
</dbReference>
<dbReference type="GO" id="GO:0004309">
    <property type="term" value="F:exopolyphosphatase activity"/>
    <property type="evidence" value="ECO:0007669"/>
    <property type="project" value="UniProtKB-EC"/>
</dbReference>
<dbReference type="FunFam" id="3.30.420.40:FF:000023">
    <property type="entry name" value="Guanosine-5'-triphosphate,3'-diphosphate pyrophosphatase"/>
    <property type="match status" value="1"/>
</dbReference>
<dbReference type="eggNOG" id="COG0248">
    <property type="taxonomic scope" value="Bacteria"/>
</dbReference>
<dbReference type="NCBIfam" id="TIGR03706">
    <property type="entry name" value="exo_poly_only"/>
    <property type="match status" value="1"/>
</dbReference>
<dbReference type="KEGG" id="pre:PCA10_54560"/>
<proteinExistence type="inferred from homology"/>
<evidence type="ECO:0000256" key="10">
    <source>
        <dbReference type="ARBA" id="ARBA00047607"/>
    </source>
</evidence>
<dbReference type="Gene3D" id="1.10.3210.10">
    <property type="entry name" value="Hypothetical protein af1432"/>
    <property type="match status" value="1"/>
</dbReference>
<evidence type="ECO:0000256" key="4">
    <source>
        <dbReference type="ARBA" id="ARBA00011738"/>
    </source>
</evidence>
<dbReference type="Gene3D" id="3.30.420.150">
    <property type="entry name" value="Exopolyphosphatase. Domain 2"/>
    <property type="match status" value="1"/>
</dbReference>
<dbReference type="GO" id="GO:0042594">
    <property type="term" value="P:response to starvation"/>
    <property type="evidence" value="ECO:0007669"/>
    <property type="project" value="UniProtKB-ARBA"/>
</dbReference>
<evidence type="ECO:0000256" key="9">
    <source>
        <dbReference type="ARBA" id="ARBA00023136"/>
    </source>
</evidence>
<reference evidence="13 14" key="1">
    <citation type="journal article" date="2013" name="Genome Announc.">
        <title>Complete Genome Sequence of the Carbazole Degrader Pseudomonas resinovorans Strain CA10 (NBRC 106553).</title>
        <authorList>
            <person name="Shintani M."/>
            <person name="Hosoyama A."/>
            <person name="Ohji S."/>
            <person name="Tsuchikane K."/>
            <person name="Takarada H."/>
            <person name="Yamazoe A."/>
            <person name="Fujita N."/>
            <person name="Nojiri H."/>
        </authorList>
    </citation>
    <scope>NUCLEOTIDE SEQUENCE [LARGE SCALE GENOMIC DNA]</scope>
    <source>
        <strain evidence="13 14">NBRC 106553</strain>
    </source>
</reference>
<dbReference type="EMBL" id="AP013068">
    <property type="protein sequence ID" value="BAN51188.1"/>
    <property type="molecule type" value="Genomic_DNA"/>
</dbReference>
<evidence type="ECO:0000256" key="5">
    <source>
        <dbReference type="ARBA" id="ARBA00012451"/>
    </source>
</evidence>
<evidence type="ECO:0000313" key="13">
    <source>
        <dbReference type="EMBL" id="BAN51188.1"/>
    </source>
</evidence>
<dbReference type="Gene3D" id="3.30.420.40">
    <property type="match status" value="1"/>
</dbReference>
<keyword evidence="9" id="KW-0472">Membrane</keyword>
<dbReference type="InterPro" id="IPR030673">
    <property type="entry name" value="PyroPPase_GppA_Ppx"/>
</dbReference>
<dbReference type="GO" id="GO:0006798">
    <property type="term" value="P:polyphosphate catabolic process"/>
    <property type="evidence" value="ECO:0007669"/>
    <property type="project" value="TreeGrafter"/>
</dbReference>
<dbReference type="InterPro" id="IPR003695">
    <property type="entry name" value="Ppx_GppA_N"/>
</dbReference>
<dbReference type="STRING" id="1245471.PCA10_54560"/>
<dbReference type="PIRSF" id="PIRSF001267">
    <property type="entry name" value="Pyrophosphatase_GppA_Ppx"/>
    <property type="match status" value="1"/>
</dbReference>
<feature type="domain" description="Ppx/GppA phosphatase C-terminal" evidence="12">
    <location>
        <begin position="314"/>
        <end position="486"/>
    </location>
</feature>
<evidence type="ECO:0000259" key="12">
    <source>
        <dbReference type="Pfam" id="PF21447"/>
    </source>
</evidence>
<dbReference type="Pfam" id="PF02541">
    <property type="entry name" value="Ppx-GppA"/>
    <property type="match status" value="1"/>
</dbReference>
<dbReference type="Pfam" id="PF21447">
    <property type="entry name" value="Ppx-GppA_III"/>
    <property type="match status" value="1"/>
</dbReference>
<evidence type="ECO:0000259" key="11">
    <source>
        <dbReference type="Pfam" id="PF02541"/>
    </source>
</evidence>
<sequence length="500" mass="56049">MPQKPAEIPSLIAAIDLGSNSFHMVVAKADHGEIRILERLGDKVQLAAGLDEARNLSEESMQRGIDCLRRFAQMIAGLPEGAVRIVGTNALREAHNRAEFIRRAEEVLGHPVEVISGREEARLIYLGVSHTLPDTPGRRLVADIGGGSTEFIIGQRFESQLRESLQMGCVSYTQRYFRDGKITPARYAQAYTAARLELMGIEYSLRRLGWQEAVGASGTIRAVGLAIQAAGLGSGEINPEGLAWLKRKLFKLGDVEKLDLDGIKPDRRPIFPAGLAIAEAIFEALELKHMTHSEGALREGVLYDLLGRHHHEDVRERTLSALMERCHVDLEQAARVEAKALSALEQVADSWGLDDDWHRDLLLWGARVHEIGMDIAHYHYHKHGAYLIEHSDLAGFSRQDQLMLALLVRGHRRNIPKDRFAEFGEEGVKLLRLCVLLRFAILFHHIRGTSAMPKVQLKAAGNSLEVQFPKDWLEANPLTQADFQQEVDWLKRIDFVLKVR</sequence>
<evidence type="ECO:0000256" key="2">
    <source>
        <dbReference type="ARBA" id="ARBA00004202"/>
    </source>
</evidence>
<dbReference type="FunFam" id="1.10.3210.10:FF:000004">
    <property type="entry name" value="Guanosine-5'-triphosphate,3'-diphosphate pyrophosphatase"/>
    <property type="match status" value="1"/>
</dbReference>
<dbReference type="PANTHER" id="PTHR30005:SF14">
    <property type="entry name" value="EXOPOLYPHOSPHATASE"/>
    <property type="match status" value="1"/>
</dbReference>
<feature type="domain" description="Ppx/GppA phosphatase N-terminal" evidence="11">
    <location>
        <begin position="25"/>
        <end position="309"/>
    </location>
</feature>
<comment type="subunit">
    <text evidence="4">Homodimer.</text>
</comment>
<dbReference type="InterPro" id="IPR022371">
    <property type="entry name" value="Exopolyphosphatase"/>
</dbReference>
<dbReference type="FunFam" id="3.30.420.150:FF:000001">
    <property type="entry name" value="Guanosine-5'-triphosphate,3'-diphosphate pyrophosphatase"/>
    <property type="match status" value="1"/>
</dbReference>
<dbReference type="EC" id="3.6.1.11" evidence="5"/>
<comment type="cofactor">
    <cofactor evidence="1">
        <name>Mg(2+)</name>
        <dbReference type="ChEBI" id="CHEBI:18420"/>
    </cofactor>
</comment>
<comment type="subcellular location">
    <subcellularLocation>
        <location evidence="2">Cell membrane</location>
        <topology evidence="2">Peripheral membrane protein</topology>
    </subcellularLocation>
</comment>
<dbReference type="Proteomes" id="UP000015503">
    <property type="component" value="Chromosome"/>
</dbReference>
<organism evidence="13 14">
    <name type="scientific">Metapseudomonas resinovorans NBRC 106553</name>
    <dbReference type="NCBI Taxonomy" id="1245471"/>
    <lineage>
        <taxon>Bacteria</taxon>
        <taxon>Pseudomonadati</taxon>
        <taxon>Pseudomonadota</taxon>
        <taxon>Gammaproteobacteria</taxon>
        <taxon>Pseudomonadales</taxon>
        <taxon>Pseudomonadaceae</taxon>
        <taxon>Metapseudomonas</taxon>
    </lineage>
</organism>
<name>S6AXJ6_METRE</name>
<dbReference type="InterPro" id="IPR043129">
    <property type="entry name" value="ATPase_NBD"/>
</dbReference>
<keyword evidence="7" id="KW-1003">Cell membrane</keyword>
<keyword evidence="14" id="KW-1185">Reference proteome</keyword>
<dbReference type="HOGENOM" id="CLU_025908_4_0_6"/>
<comment type="similarity">
    <text evidence="3">Belongs to the GppA/Ppx family.</text>
</comment>
<evidence type="ECO:0000313" key="14">
    <source>
        <dbReference type="Proteomes" id="UP000015503"/>
    </source>
</evidence>
<evidence type="ECO:0000256" key="8">
    <source>
        <dbReference type="ARBA" id="ARBA00022801"/>
    </source>
</evidence>